<evidence type="ECO:0000313" key="9">
    <source>
        <dbReference type="EMBL" id="SCZ88640.1"/>
    </source>
</evidence>
<keyword evidence="10" id="KW-1185">Reference proteome</keyword>
<keyword evidence="5" id="KW-0804">Transcription</keyword>
<evidence type="ECO:0000313" key="10">
    <source>
        <dbReference type="Proteomes" id="UP000249723"/>
    </source>
</evidence>
<feature type="compositionally biased region" description="Basic residues" evidence="7">
    <location>
        <begin position="28"/>
        <end position="50"/>
    </location>
</feature>
<dbReference type="Pfam" id="PF02229">
    <property type="entry name" value="PC4"/>
    <property type="match status" value="1"/>
</dbReference>
<dbReference type="GO" id="GO:0003713">
    <property type="term" value="F:transcription coactivator activity"/>
    <property type="evidence" value="ECO:0007669"/>
    <property type="project" value="InterPro"/>
</dbReference>
<evidence type="ECO:0000256" key="7">
    <source>
        <dbReference type="SAM" id="MobiDB-lite"/>
    </source>
</evidence>
<dbReference type="Gene3D" id="2.30.31.10">
    <property type="entry name" value="Transcriptional Coactivator Pc4, Chain A"/>
    <property type="match status" value="1"/>
</dbReference>
<proteinExistence type="inferred from homology"/>
<sequence>MAPPKSDRFIASDDDLDDDLDAGYGTKKSSKKAQGKKKATPTKKTAKRKPKSSDNDEEDEEDDDDDEEDDEDEADQTDEDEDEKPKKKKQKKTSSSSGGMLKNDSGERYVVLGNNKRVTVRKFNKAKLIDIRELISGRKFVAQTYDKDGKTGLPGKKGISLSPELWEKLKASIADVNRCGYRSTIILGHFERRRASSWTSIGQGFRLAPLHRGKPLEQIW</sequence>
<feature type="compositionally biased region" description="Acidic residues" evidence="7">
    <location>
        <begin position="12"/>
        <end position="21"/>
    </location>
</feature>
<reference evidence="10" key="1">
    <citation type="submission" date="2016-10" db="EMBL/GenBank/DDBJ databases">
        <authorList>
            <person name="Jeantristanb JTB J.-T."/>
            <person name="Ricardo R."/>
        </authorList>
    </citation>
    <scope>NUCLEOTIDE SEQUENCE [LARGE SCALE GENOMIC DNA]</scope>
</reference>
<gene>
    <name evidence="9" type="ORF">BZ3500_MVSOF-1268-A1-R1_CHR2-1G04541</name>
</gene>
<evidence type="ECO:0000256" key="1">
    <source>
        <dbReference type="ARBA" id="ARBA00004123"/>
    </source>
</evidence>
<evidence type="ECO:0000256" key="6">
    <source>
        <dbReference type="ARBA" id="ARBA00023242"/>
    </source>
</evidence>
<keyword evidence="4" id="KW-0238">DNA-binding</keyword>
<dbReference type="InterPro" id="IPR009044">
    <property type="entry name" value="ssDNA-bd_transcriptional_reg"/>
</dbReference>
<dbReference type="EMBL" id="FMWP01000012">
    <property type="protein sequence ID" value="SCZ88640.1"/>
    <property type="molecule type" value="Genomic_DNA"/>
</dbReference>
<evidence type="ECO:0000256" key="5">
    <source>
        <dbReference type="ARBA" id="ARBA00023163"/>
    </source>
</evidence>
<accession>A0A2X0KEU1</accession>
<name>A0A2X0KEU1_9BASI</name>
<dbReference type="GO" id="GO:0060261">
    <property type="term" value="P:positive regulation of transcription initiation by RNA polymerase II"/>
    <property type="evidence" value="ECO:0007669"/>
    <property type="project" value="InterPro"/>
</dbReference>
<keyword evidence="6" id="KW-0539">Nucleus</keyword>
<dbReference type="OrthoDB" id="2505440at2759"/>
<feature type="compositionally biased region" description="Acidic residues" evidence="7">
    <location>
        <begin position="55"/>
        <end position="82"/>
    </location>
</feature>
<feature type="compositionally biased region" description="Basic and acidic residues" evidence="7">
    <location>
        <begin position="1"/>
        <end position="11"/>
    </location>
</feature>
<dbReference type="GO" id="GO:0005634">
    <property type="term" value="C:nucleus"/>
    <property type="evidence" value="ECO:0007669"/>
    <property type="project" value="UniProtKB-SubCell"/>
</dbReference>
<protein>
    <submittedName>
        <fullName evidence="9">BZ3500_MvSof-1268-A1-R1_Chr2-1g04541 protein</fullName>
    </submittedName>
</protein>
<dbReference type="SUPFAM" id="SSF54447">
    <property type="entry name" value="ssDNA-binding transcriptional regulator domain"/>
    <property type="match status" value="1"/>
</dbReference>
<dbReference type="AlphaFoldDB" id="A0A2X0KEU1"/>
<keyword evidence="3" id="KW-0805">Transcription regulation</keyword>
<dbReference type="Proteomes" id="UP000249723">
    <property type="component" value="Unassembled WGS sequence"/>
</dbReference>
<evidence type="ECO:0000256" key="2">
    <source>
        <dbReference type="ARBA" id="ARBA00009001"/>
    </source>
</evidence>
<feature type="region of interest" description="Disordered" evidence="7">
    <location>
        <begin position="1"/>
        <end position="106"/>
    </location>
</feature>
<feature type="domain" description="Transcriptional coactivator p15 (PC4) C-terminal" evidence="8">
    <location>
        <begin position="112"/>
        <end position="171"/>
    </location>
</feature>
<dbReference type="STRING" id="289078.A0A2X0KEU1"/>
<dbReference type="GO" id="GO:0003677">
    <property type="term" value="F:DNA binding"/>
    <property type="evidence" value="ECO:0007669"/>
    <property type="project" value="UniProtKB-KW"/>
</dbReference>
<dbReference type="PANTHER" id="PTHR13215">
    <property type="entry name" value="RNA POLYMERASE II TRANSCRIPTIONAL COACTIVATOR"/>
    <property type="match status" value="1"/>
</dbReference>
<evidence type="ECO:0000259" key="8">
    <source>
        <dbReference type="Pfam" id="PF02229"/>
    </source>
</evidence>
<evidence type="ECO:0000256" key="3">
    <source>
        <dbReference type="ARBA" id="ARBA00023015"/>
    </source>
</evidence>
<dbReference type="InterPro" id="IPR045125">
    <property type="entry name" value="Sub1/Tcp4-like"/>
</dbReference>
<organism evidence="9 10">
    <name type="scientific">Microbotryum saponariae</name>
    <dbReference type="NCBI Taxonomy" id="289078"/>
    <lineage>
        <taxon>Eukaryota</taxon>
        <taxon>Fungi</taxon>
        <taxon>Dikarya</taxon>
        <taxon>Basidiomycota</taxon>
        <taxon>Pucciniomycotina</taxon>
        <taxon>Microbotryomycetes</taxon>
        <taxon>Microbotryales</taxon>
        <taxon>Microbotryaceae</taxon>
        <taxon>Microbotryum</taxon>
    </lineage>
</organism>
<dbReference type="InterPro" id="IPR003173">
    <property type="entry name" value="PC4_C"/>
</dbReference>
<comment type="similarity">
    <text evidence="2">Belongs to the transcriptional coactivator PC4 family.</text>
</comment>
<evidence type="ECO:0000256" key="4">
    <source>
        <dbReference type="ARBA" id="ARBA00023125"/>
    </source>
</evidence>
<comment type="subcellular location">
    <subcellularLocation>
        <location evidence="1">Nucleus</location>
    </subcellularLocation>
</comment>